<name>S8FXT9_FOMSC</name>
<evidence type="ECO:0000313" key="3">
    <source>
        <dbReference type="EMBL" id="EPT05941.1"/>
    </source>
</evidence>
<feature type="coiled-coil region" evidence="1">
    <location>
        <begin position="98"/>
        <end position="132"/>
    </location>
</feature>
<dbReference type="AlphaFoldDB" id="S8FXT9"/>
<dbReference type="InParanoid" id="S8FXT9"/>
<keyword evidence="4" id="KW-1185">Reference proteome</keyword>
<dbReference type="PANTHER" id="PTHR15827">
    <property type="entry name" value="CYCLIN-DEPENDENT KINASE 2-INTERACTING PROTEIN"/>
    <property type="match status" value="1"/>
</dbReference>
<dbReference type="Proteomes" id="UP000015241">
    <property type="component" value="Unassembled WGS sequence"/>
</dbReference>
<evidence type="ECO:0000313" key="4">
    <source>
        <dbReference type="Proteomes" id="UP000015241"/>
    </source>
</evidence>
<keyword evidence="1" id="KW-0175">Coiled coil</keyword>
<dbReference type="eggNOG" id="ENOG502SFGK">
    <property type="taxonomic scope" value="Eukaryota"/>
</dbReference>
<gene>
    <name evidence="3" type="ORF">FOMPIDRAFT_1110010</name>
</gene>
<feature type="region of interest" description="Disordered" evidence="2">
    <location>
        <begin position="1"/>
        <end position="36"/>
    </location>
</feature>
<accession>S8FXT9</accession>
<reference evidence="3 4" key="1">
    <citation type="journal article" date="2012" name="Science">
        <title>The Paleozoic origin of enzymatic lignin decomposition reconstructed from 31 fungal genomes.</title>
        <authorList>
            <person name="Floudas D."/>
            <person name="Binder M."/>
            <person name="Riley R."/>
            <person name="Barry K."/>
            <person name="Blanchette R.A."/>
            <person name="Henrissat B."/>
            <person name="Martinez A.T."/>
            <person name="Otillar R."/>
            <person name="Spatafora J.W."/>
            <person name="Yadav J.S."/>
            <person name="Aerts A."/>
            <person name="Benoit I."/>
            <person name="Boyd A."/>
            <person name="Carlson A."/>
            <person name="Copeland A."/>
            <person name="Coutinho P.M."/>
            <person name="de Vries R.P."/>
            <person name="Ferreira P."/>
            <person name="Findley K."/>
            <person name="Foster B."/>
            <person name="Gaskell J."/>
            <person name="Glotzer D."/>
            <person name="Gorecki P."/>
            <person name="Heitman J."/>
            <person name="Hesse C."/>
            <person name="Hori C."/>
            <person name="Igarashi K."/>
            <person name="Jurgens J.A."/>
            <person name="Kallen N."/>
            <person name="Kersten P."/>
            <person name="Kohler A."/>
            <person name="Kuees U."/>
            <person name="Kumar T.K.A."/>
            <person name="Kuo A."/>
            <person name="LaButti K."/>
            <person name="Larrondo L.F."/>
            <person name="Lindquist E."/>
            <person name="Ling A."/>
            <person name="Lombard V."/>
            <person name="Lucas S."/>
            <person name="Lundell T."/>
            <person name="Martin R."/>
            <person name="McLaughlin D.J."/>
            <person name="Morgenstern I."/>
            <person name="Morin E."/>
            <person name="Murat C."/>
            <person name="Nagy L.G."/>
            <person name="Nolan M."/>
            <person name="Ohm R.A."/>
            <person name="Patyshakuliyeva A."/>
            <person name="Rokas A."/>
            <person name="Ruiz-Duenas F.J."/>
            <person name="Sabat G."/>
            <person name="Salamov A."/>
            <person name="Samejima M."/>
            <person name="Schmutz J."/>
            <person name="Slot J.C."/>
            <person name="St John F."/>
            <person name="Stenlid J."/>
            <person name="Sun H."/>
            <person name="Sun S."/>
            <person name="Syed K."/>
            <person name="Tsang A."/>
            <person name="Wiebenga A."/>
            <person name="Young D."/>
            <person name="Pisabarro A."/>
            <person name="Eastwood D.C."/>
            <person name="Martin F."/>
            <person name="Cullen D."/>
            <person name="Grigoriev I.V."/>
            <person name="Hibbett D.S."/>
        </authorList>
    </citation>
    <scope>NUCLEOTIDE SEQUENCE</scope>
    <source>
        <strain evidence="4">FP-58527</strain>
    </source>
</reference>
<evidence type="ECO:0000256" key="2">
    <source>
        <dbReference type="SAM" id="MobiDB-lite"/>
    </source>
</evidence>
<sequence>MSRLASFKGPSTPTASPVRGKESSAPPSPSRLAESTYHRKTRILLQEMRAATETWEDIVIFDGLKAARNLVDARTDLDNSLSYEKASQPTRHIVSDTLSTMEQNIKDLDTVLDKLRRQFQRMNAIIDSLEGLLFEAHKVKGWQFVQEPLWLSWSLERFVTTIPDILTPYHRSLVMHEELVQVLRSHETTFEVSRQALAEWAAQPYIEDHSWEAQWEDLCAAEIDRWNGPK</sequence>
<dbReference type="EMBL" id="KE504122">
    <property type="protein sequence ID" value="EPT05941.1"/>
    <property type="molecule type" value="Genomic_DNA"/>
</dbReference>
<protein>
    <submittedName>
        <fullName evidence="3">Uncharacterized protein</fullName>
    </submittedName>
</protein>
<dbReference type="PANTHER" id="PTHR15827:SF2">
    <property type="entry name" value="CYCLIN-DEPENDENT KINASE 2-INTERACTING PROTEIN"/>
    <property type="match status" value="1"/>
</dbReference>
<dbReference type="HOGENOM" id="CLU_089014_0_0_1"/>
<organism evidence="3 4">
    <name type="scientific">Fomitopsis schrenkii</name>
    <name type="common">Brown rot fungus</name>
    <dbReference type="NCBI Taxonomy" id="2126942"/>
    <lineage>
        <taxon>Eukaryota</taxon>
        <taxon>Fungi</taxon>
        <taxon>Dikarya</taxon>
        <taxon>Basidiomycota</taxon>
        <taxon>Agaricomycotina</taxon>
        <taxon>Agaricomycetes</taxon>
        <taxon>Polyporales</taxon>
        <taxon>Fomitopsis</taxon>
    </lineage>
</organism>
<dbReference type="OrthoDB" id="17066at2759"/>
<proteinExistence type="predicted"/>
<evidence type="ECO:0000256" key="1">
    <source>
        <dbReference type="SAM" id="Coils"/>
    </source>
</evidence>